<dbReference type="Pfam" id="PF18146">
    <property type="entry name" value="CinA_KH"/>
    <property type="match status" value="1"/>
</dbReference>
<keyword evidence="4" id="KW-1185">Reference proteome</keyword>
<sequence length="422" mass="46685">MTKITASIITIGDELLIGQVIDTNSAWMAQELNKIGVWVQHRIAVGDVWEDIWQALDEEALRSDIIFITGGLGPTADDITKPLLCTYFGGTMVMDLPTLEHVTYLFEHVFKRPMPLLDRNKKQAEVPDVCTVLKNERGTAPGMQFEKNGKLFFSLPGVPHEMKGLMSDHIFSLLKERFKLPYIGHSTLLTVGVGESYLADMIQSFEEVLPENVKLAYLPNYGMVRLRLTAHGAERQTVDALLEQQFTALKMLVQEFVAADEDIAMNEIVGRLLKAKGKSVTTAESCTGGYIAHLITALPGASAYFKGSVVSYDNTVKQNVLKVNSNTLEINGAVSEQTVIEMLQGALNLMQTDYGIAVSGIMGPDGGTEEKPVGTVWVAVGNKWHVETKKLHFRFSRERNIELTAINALNLLRLFILKNDTA</sequence>
<dbReference type="RefSeq" id="WP_171606194.1">
    <property type="nucleotide sequence ID" value="NZ_WHPF01000002.1"/>
</dbReference>
<dbReference type="Gene3D" id="3.90.950.20">
    <property type="entry name" value="CinA-like"/>
    <property type="match status" value="1"/>
</dbReference>
<evidence type="ECO:0000256" key="1">
    <source>
        <dbReference type="HAMAP-Rule" id="MF_00226"/>
    </source>
</evidence>
<dbReference type="NCBIfam" id="TIGR00199">
    <property type="entry name" value="PncC_domain"/>
    <property type="match status" value="1"/>
</dbReference>
<dbReference type="EMBL" id="WHPF01000002">
    <property type="protein sequence ID" value="NNV54265.1"/>
    <property type="molecule type" value="Genomic_DNA"/>
</dbReference>
<organism evidence="3 4">
    <name type="scientific">Limnovirga soli</name>
    <dbReference type="NCBI Taxonomy" id="2656915"/>
    <lineage>
        <taxon>Bacteria</taxon>
        <taxon>Pseudomonadati</taxon>
        <taxon>Bacteroidota</taxon>
        <taxon>Chitinophagia</taxon>
        <taxon>Chitinophagales</taxon>
        <taxon>Chitinophagaceae</taxon>
        <taxon>Limnovirga</taxon>
    </lineage>
</organism>
<dbReference type="NCBIfam" id="TIGR00200">
    <property type="entry name" value="cinA_nterm"/>
    <property type="match status" value="1"/>
</dbReference>
<dbReference type="SUPFAM" id="SSF53218">
    <property type="entry name" value="Molybdenum cofactor biosynthesis proteins"/>
    <property type="match status" value="1"/>
</dbReference>
<name>A0A8J8FAN7_9BACT</name>
<dbReference type="SUPFAM" id="SSF142433">
    <property type="entry name" value="CinA-like"/>
    <property type="match status" value="1"/>
</dbReference>
<comment type="similarity">
    <text evidence="1">Belongs to the CinA family.</text>
</comment>
<evidence type="ECO:0000313" key="3">
    <source>
        <dbReference type="EMBL" id="NNV54265.1"/>
    </source>
</evidence>
<dbReference type="PIRSF" id="PIRSF006728">
    <property type="entry name" value="CinA"/>
    <property type="match status" value="1"/>
</dbReference>
<dbReference type="InterPro" id="IPR001453">
    <property type="entry name" value="MoaB/Mog_dom"/>
</dbReference>
<reference evidence="3" key="1">
    <citation type="submission" date="2019-10" db="EMBL/GenBank/DDBJ databases">
        <title>Draft genome sequence of Panacibacter sp. KCS-6.</title>
        <authorList>
            <person name="Yim K.J."/>
        </authorList>
    </citation>
    <scope>NUCLEOTIDE SEQUENCE</scope>
    <source>
        <strain evidence="3">KCS-6</strain>
    </source>
</reference>
<dbReference type="Pfam" id="PF00994">
    <property type="entry name" value="MoCF_biosynth"/>
    <property type="match status" value="1"/>
</dbReference>
<protein>
    <recommendedName>
        <fullName evidence="1">CinA-like protein</fullName>
    </recommendedName>
</protein>
<dbReference type="InterPro" id="IPR036653">
    <property type="entry name" value="CinA-like_C"/>
</dbReference>
<dbReference type="Proteomes" id="UP000598971">
    <property type="component" value="Unassembled WGS sequence"/>
</dbReference>
<dbReference type="InterPro" id="IPR008135">
    <property type="entry name" value="Competence-induced_CinA"/>
</dbReference>
<dbReference type="Pfam" id="PF02464">
    <property type="entry name" value="CinA"/>
    <property type="match status" value="1"/>
</dbReference>
<dbReference type="Gene3D" id="3.40.980.10">
    <property type="entry name" value="MoaB/Mog-like domain"/>
    <property type="match status" value="1"/>
</dbReference>
<dbReference type="InterPro" id="IPR050101">
    <property type="entry name" value="CinA"/>
</dbReference>
<comment type="caution">
    <text evidence="3">The sequence shown here is derived from an EMBL/GenBank/DDBJ whole genome shotgun (WGS) entry which is preliminary data.</text>
</comment>
<feature type="domain" description="MoaB/Mog" evidence="2">
    <location>
        <begin position="7"/>
        <end position="177"/>
    </location>
</feature>
<dbReference type="CDD" id="cd00885">
    <property type="entry name" value="cinA"/>
    <property type="match status" value="1"/>
</dbReference>
<dbReference type="PANTHER" id="PTHR13939">
    <property type="entry name" value="NICOTINAMIDE-NUCLEOTIDE AMIDOHYDROLASE PNCC"/>
    <property type="match status" value="1"/>
</dbReference>
<proteinExistence type="inferred from homology"/>
<dbReference type="InterPro" id="IPR008136">
    <property type="entry name" value="CinA_C"/>
</dbReference>
<dbReference type="SMART" id="SM00852">
    <property type="entry name" value="MoCF_biosynth"/>
    <property type="match status" value="1"/>
</dbReference>
<dbReference type="InterPro" id="IPR041424">
    <property type="entry name" value="CinA_KH"/>
</dbReference>
<evidence type="ECO:0000259" key="2">
    <source>
        <dbReference type="SMART" id="SM00852"/>
    </source>
</evidence>
<gene>
    <name evidence="3" type="ORF">GD597_02255</name>
</gene>
<dbReference type="HAMAP" id="MF_00226_B">
    <property type="entry name" value="CinA_B"/>
    <property type="match status" value="1"/>
</dbReference>
<dbReference type="AlphaFoldDB" id="A0A8J8FAN7"/>
<accession>A0A8J8FAN7</accession>
<dbReference type="InterPro" id="IPR036425">
    <property type="entry name" value="MoaB/Mog-like_dom_sf"/>
</dbReference>
<evidence type="ECO:0000313" key="4">
    <source>
        <dbReference type="Proteomes" id="UP000598971"/>
    </source>
</evidence>
<dbReference type="PANTHER" id="PTHR13939:SF0">
    <property type="entry name" value="NMN AMIDOHYDROLASE-LIKE PROTEIN YFAY"/>
    <property type="match status" value="1"/>
</dbReference>